<keyword evidence="1" id="KW-0732">Signal</keyword>
<evidence type="ECO:0000256" key="1">
    <source>
        <dbReference type="SAM" id="SignalP"/>
    </source>
</evidence>
<accession>A0A2M4D6C0</accession>
<name>A0A2M4D6C0_ANODA</name>
<evidence type="ECO:0000313" key="2">
    <source>
        <dbReference type="EMBL" id="MBW73132.1"/>
    </source>
</evidence>
<proteinExistence type="predicted"/>
<protein>
    <submittedName>
        <fullName evidence="2">Putative secreted protein</fullName>
    </submittedName>
</protein>
<dbReference type="AlphaFoldDB" id="A0A2M4D6C0"/>
<organism evidence="2">
    <name type="scientific">Anopheles darlingi</name>
    <name type="common">Mosquito</name>
    <dbReference type="NCBI Taxonomy" id="43151"/>
    <lineage>
        <taxon>Eukaryota</taxon>
        <taxon>Metazoa</taxon>
        <taxon>Ecdysozoa</taxon>
        <taxon>Arthropoda</taxon>
        <taxon>Hexapoda</taxon>
        <taxon>Insecta</taxon>
        <taxon>Pterygota</taxon>
        <taxon>Neoptera</taxon>
        <taxon>Endopterygota</taxon>
        <taxon>Diptera</taxon>
        <taxon>Nematocera</taxon>
        <taxon>Culicoidea</taxon>
        <taxon>Culicidae</taxon>
        <taxon>Anophelinae</taxon>
        <taxon>Anopheles</taxon>
    </lineage>
</organism>
<sequence>MLMSQLEVPQTPNFCWPLHHGLIPLLVLLRLVPSVSSKVYGNHRSLAAASQAFLVRRNALCNADIEMIPVYFTQQNYY</sequence>
<dbReference type="EMBL" id="GGFL01008954">
    <property type="protein sequence ID" value="MBW73132.1"/>
    <property type="molecule type" value="Transcribed_RNA"/>
</dbReference>
<reference evidence="2" key="1">
    <citation type="submission" date="2018-01" db="EMBL/GenBank/DDBJ databases">
        <title>An insight into the sialome of Amazonian anophelines.</title>
        <authorList>
            <person name="Ribeiro J.M."/>
            <person name="Scarpassa V."/>
            <person name="Calvo E."/>
        </authorList>
    </citation>
    <scope>NUCLEOTIDE SEQUENCE</scope>
</reference>
<feature type="signal peptide" evidence="1">
    <location>
        <begin position="1"/>
        <end position="37"/>
    </location>
</feature>
<feature type="chain" id="PRO_5014947747" evidence="1">
    <location>
        <begin position="38"/>
        <end position="78"/>
    </location>
</feature>